<feature type="domain" description="HAMP" evidence="8">
    <location>
        <begin position="342"/>
        <end position="393"/>
    </location>
</feature>
<dbReference type="Pfam" id="PF01814">
    <property type="entry name" value="Hemerythrin"/>
    <property type="match status" value="1"/>
</dbReference>
<keyword evidence="7" id="KW-0472">Membrane</keyword>
<evidence type="ECO:0000313" key="9">
    <source>
        <dbReference type="EMBL" id="GEO81838.1"/>
    </source>
</evidence>
<dbReference type="InterPro" id="IPR052016">
    <property type="entry name" value="Bact_Sigma-Reg"/>
</dbReference>
<dbReference type="GO" id="GO:0016020">
    <property type="term" value="C:membrane"/>
    <property type="evidence" value="ECO:0007669"/>
    <property type="project" value="InterPro"/>
</dbReference>
<evidence type="ECO:0000256" key="1">
    <source>
        <dbReference type="ARBA" id="ARBA00010587"/>
    </source>
</evidence>
<dbReference type="InterPro" id="IPR012312">
    <property type="entry name" value="Hemerythrin-like"/>
</dbReference>
<evidence type="ECO:0000256" key="2">
    <source>
        <dbReference type="ARBA" id="ARBA00022723"/>
    </source>
</evidence>
<sequence length="839" mass="90274">MEASTSPLMPPSPAPVPAPVRQRIALVLRAGLAGLTLLTLVATAGALAGFWHLTRGLHPVVTEALPSLEQANAMMALVKSIDADARKLPTLEGSFAVETIGAHLNASLTDLRTVVAALPVSVLPEAARAELTQSIDILDSALSRLAALIRERTQQQASLARRIQDLVDLRAQITALGADAPASRPLPRPATTPAAWTAMEASGLLLAAVSSPDPRQVLAFQARFDQLMGQFTGHEPLASQDRATLDLIRDRYRGRLEALRDVFALRLAVLRQDSLVQGSLRRLVVLDRLVHGVGALTQSLGTASLEKTQALEHELTRLARIMLGIAALALAAAVSLMVFVSRRVAGRMVHLQQGMQSHVAGQPLAIETQGSDEIAAMAGSFLHFVEEVHAREARLEAQARDLDQANAALADAYQVISDSIRYASTIQRATLPDETDLGALFPDAFVVWEPRDVVAGDVYWCRRWGDGLLLVVGDCTGHGVPGAFMTLIANGAFNGAILEVPPGDPAALLQRMHQLIQHAMGSGRARPSDDPATPTDGGLDAGACFLNPDTGALIFAGAHFSLFVADGVTVQEIGGKRMGLGYRSLPDTLALENTRVRLSAGMWYYLTTDGLIDQIGGPKRRAFGKARLRALLTEVHPLSTPRRKATIQAALARFQGREPRRDDVCLVGFGGFGPGASLDEADALRMEDSLLTGVGEIDQDHLKLFDLVNRIGGLISADRGSPRLVRALEDLVSYTHWHFRHEERLMLETDFPGRTQHKREHEILVDQASHLLDRLEAGDLAVCDGLMTFLGDWLRIHIKVMDKEFGNFLLTAQKATPMPSPVLGTPAGPISPPGQKAVS</sequence>
<keyword evidence="5" id="KW-0175">Coiled coil</keyword>
<proteinExistence type="inferred from homology"/>
<accession>A0A512H8U5</accession>
<evidence type="ECO:0000256" key="3">
    <source>
        <dbReference type="ARBA" id="ARBA00022801"/>
    </source>
</evidence>
<feature type="transmembrane region" description="Helical" evidence="7">
    <location>
        <begin position="30"/>
        <end position="53"/>
    </location>
</feature>
<feature type="coiled-coil region" evidence="5">
    <location>
        <begin position="385"/>
        <end position="412"/>
    </location>
</feature>
<evidence type="ECO:0000313" key="10">
    <source>
        <dbReference type="Proteomes" id="UP000321567"/>
    </source>
</evidence>
<evidence type="ECO:0000256" key="4">
    <source>
        <dbReference type="ARBA" id="ARBA00023004"/>
    </source>
</evidence>
<dbReference type="InterPro" id="IPR036457">
    <property type="entry name" value="PPM-type-like_dom_sf"/>
</dbReference>
<gene>
    <name evidence="9" type="ORF">ROR02_19690</name>
</gene>
<dbReference type="PROSITE" id="PS00550">
    <property type="entry name" value="HEMERYTHRINS"/>
    <property type="match status" value="1"/>
</dbReference>
<dbReference type="EMBL" id="BJZO01000050">
    <property type="protein sequence ID" value="GEO81838.1"/>
    <property type="molecule type" value="Genomic_DNA"/>
</dbReference>
<dbReference type="Gene3D" id="3.60.40.10">
    <property type="entry name" value="PPM-type phosphatase domain"/>
    <property type="match status" value="1"/>
</dbReference>
<evidence type="ECO:0000259" key="8">
    <source>
        <dbReference type="PROSITE" id="PS50885"/>
    </source>
</evidence>
<keyword evidence="2" id="KW-0479">Metal-binding</keyword>
<comment type="caution">
    <text evidence="9">The sequence shown here is derived from an EMBL/GenBank/DDBJ whole genome shotgun (WGS) entry which is preliminary data.</text>
</comment>
<dbReference type="CDD" id="cd12107">
    <property type="entry name" value="Hemerythrin"/>
    <property type="match status" value="1"/>
</dbReference>
<dbReference type="InterPro" id="IPR003660">
    <property type="entry name" value="HAMP_dom"/>
</dbReference>
<dbReference type="NCBIfam" id="TIGR02481">
    <property type="entry name" value="hemeryth_dom"/>
    <property type="match status" value="1"/>
</dbReference>
<dbReference type="Gene3D" id="6.10.340.10">
    <property type="match status" value="1"/>
</dbReference>
<dbReference type="InterPro" id="IPR035938">
    <property type="entry name" value="Hemerythrin-like_sf"/>
</dbReference>
<dbReference type="Gene3D" id="1.20.120.50">
    <property type="entry name" value="Hemerythrin-like"/>
    <property type="match status" value="1"/>
</dbReference>
<dbReference type="GO" id="GO:0016791">
    <property type="term" value="F:phosphatase activity"/>
    <property type="evidence" value="ECO:0007669"/>
    <property type="project" value="TreeGrafter"/>
</dbReference>
<dbReference type="NCBIfam" id="NF033749">
    <property type="entry name" value="bact_hemeryth"/>
    <property type="match status" value="1"/>
</dbReference>
<keyword evidence="7" id="KW-0812">Transmembrane</keyword>
<dbReference type="InterPro" id="IPR001932">
    <property type="entry name" value="PPM-type_phosphatase-like_dom"/>
</dbReference>
<dbReference type="PROSITE" id="PS50885">
    <property type="entry name" value="HAMP"/>
    <property type="match status" value="1"/>
</dbReference>
<dbReference type="SUPFAM" id="SSF47188">
    <property type="entry name" value="Hemerythrin-like"/>
    <property type="match status" value="1"/>
</dbReference>
<feature type="region of interest" description="Disordered" evidence="6">
    <location>
        <begin position="820"/>
        <end position="839"/>
    </location>
</feature>
<comment type="similarity">
    <text evidence="1">Belongs to the hemerythrin family.</text>
</comment>
<reference evidence="9 10" key="1">
    <citation type="submission" date="2019-07" db="EMBL/GenBank/DDBJ databases">
        <title>Whole genome shotgun sequence of Rhodospirillum oryzae NBRC 107573.</title>
        <authorList>
            <person name="Hosoyama A."/>
            <person name="Uohara A."/>
            <person name="Ohji S."/>
            <person name="Ichikawa N."/>
        </authorList>
    </citation>
    <scope>NUCLEOTIDE SEQUENCE [LARGE SCALE GENOMIC DNA]</scope>
    <source>
        <strain evidence="9 10">NBRC 107573</strain>
    </source>
</reference>
<dbReference type="GO" id="GO:0007165">
    <property type="term" value="P:signal transduction"/>
    <property type="evidence" value="ECO:0007669"/>
    <property type="project" value="InterPro"/>
</dbReference>
<keyword evidence="4" id="KW-0408">Iron</keyword>
<name>A0A512H8U5_9PROT</name>
<dbReference type="Pfam" id="PF07228">
    <property type="entry name" value="SpoIIE"/>
    <property type="match status" value="1"/>
</dbReference>
<feature type="transmembrane region" description="Helical" evidence="7">
    <location>
        <begin position="318"/>
        <end position="340"/>
    </location>
</feature>
<dbReference type="InterPro" id="IPR016131">
    <property type="entry name" value="Haemerythrin_Fe_BS"/>
</dbReference>
<dbReference type="Proteomes" id="UP000321567">
    <property type="component" value="Unassembled WGS sequence"/>
</dbReference>
<dbReference type="RefSeq" id="WP_147163861.1">
    <property type="nucleotide sequence ID" value="NZ_BJZO01000050.1"/>
</dbReference>
<dbReference type="PANTHER" id="PTHR43156:SF9">
    <property type="entry name" value="HAMP DOMAIN-CONTAINING PROTEIN"/>
    <property type="match status" value="1"/>
</dbReference>
<organism evidence="9 10">
    <name type="scientific">Pararhodospirillum oryzae</name>
    <dbReference type="NCBI Taxonomy" id="478448"/>
    <lineage>
        <taxon>Bacteria</taxon>
        <taxon>Pseudomonadati</taxon>
        <taxon>Pseudomonadota</taxon>
        <taxon>Alphaproteobacteria</taxon>
        <taxon>Rhodospirillales</taxon>
        <taxon>Rhodospirillaceae</taxon>
        <taxon>Pararhodospirillum</taxon>
    </lineage>
</organism>
<evidence type="ECO:0000256" key="6">
    <source>
        <dbReference type="SAM" id="MobiDB-lite"/>
    </source>
</evidence>
<dbReference type="PANTHER" id="PTHR43156">
    <property type="entry name" value="STAGE II SPORULATION PROTEIN E-RELATED"/>
    <property type="match status" value="1"/>
</dbReference>
<dbReference type="OrthoDB" id="5496380at2"/>
<dbReference type="SMART" id="SM00331">
    <property type="entry name" value="PP2C_SIG"/>
    <property type="match status" value="1"/>
</dbReference>
<dbReference type="AlphaFoldDB" id="A0A512H8U5"/>
<keyword evidence="3" id="KW-0378">Hydrolase</keyword>
<keyword evidence="7" id="KW-1133">Transmembrane helix</keyword>
<protein>
    <recommendedName>
        <fullName evidence="8">HAMP domain-containing protein</fullName>
    </recommendedName>
</protein>
<evidence type="ECO:0000256" key="7">
    <source>
        <dbReference type="SAM" id="Phobius"/>
    </source>
</evidence>
<dbReference type="InterPro" id="IPR012827">
    <property type="entry name" value="Hemerythrin_metal-bd"/>
</dbReference>
<dbReference type="GO" id="GO:0046872">
    <property type="term" value="F:metal ion binding"/>
    <property type="evidence" value="ECO:0007669"/>
    <property type="project" value="UniProtKB-KW"/>
</dbReference>
<keyword evidence="10" id="KW-1185">Reference proteome</keyword>
<evidence type="ECO:0000256" key="5">
    <source>
        <dbReference type="SAM" id="Coils"/>
    </source>
</evidence>